<organism evidence="1 2">
    <name type="scientific">Mythimna loreyi</name>
    <dbReference type="NCBI Taxonomy" id="667449"/>
    <lineage>
        <taxon>Eukaryota</taxon>
        <taxon>Metazoa</taxon>
        <taxon>Ecdysozoa</taxon>
        <taxon>Arthropoda</taxon>
        <taxon>Hexapoda</taxon>
        <taxon>Insecta</taxon>
        <taxon>Pterygota</taxon>
        <taxon>Neoptera</taxon>
        <taxon>Endopterygota</taxon>
        <taxon>Lepidoptera</taxon>
        <taxon>Glossata</taxon>
        <taxon>Ditrysia</taxon>
        <taxon>Noctuoidea</taxon>
        <taxon>Noctuidae</taxon>
        <taxon>Noctuinae</taxon>
        <taxon>Hadenini</taxon>
        <taxon>Mythimna</taxon>
    </lineage>
</organism>
<evidence type="ECO:0000313" key="2">
    <source>
        <dbReference type="Proteomes" id="UP001231649"/>
    </source>
</evidence>
<proteinExistence type="predicted"/>
<gene>
    <name evidence="1" type="ORF">PYW08_011385</name>
</gene>
<protein>
    <submittedName>
        <fullName evidence="1">Uncharacterized protein</fullName>
    </submittedName>
</protein>
<reference evidence="1" key="1">
    <citation type="submission" date="2023-03" db="EMBL/GenBank/DDBJ databases">
        <title>Chromosome-level genomes of two armyworms, Mythimna separata and Mythimna loreyi, provide insights into the biosynthesis and reception of sex pheromones.</title>
        <authorList>
            <person name="Zhao H."/>
        </authorList>
    </citation>
    <scope>NUCLEOTIDE SEQUENCE</scope>
    <source>
        <strain evidence="1">BeijingLab</strain>
    </source>
</reference>
<accession>A0ACC2Q4G4</accession>
<sequence length="256" mass="28591">MESINRTINDLSNLFSTRMAEFEKELQKSSGTAAVTTSGLAAEFTTFRTLIVQALQALQQQVGVLSRSLDNLEMRGRRKILLLHGVAEEQDEETAQVVTQIIKKNLKLDLSVSGIKRCHRMGRSATHKPRPILLKLHDMAFRDQIWFSKTKLKGSGITISEFLTRARHNLFMAARDRFGVTRCWTTEGTVIVLDSKGTRHRVTSFIDLDKIKQQPKTSSDRAEQVSGQPEPGVVHPVAVGRVAVAATKTKRTVAKK</sequence>
<dbReference type="Proteomes" id="UP001231649">
    <property type="component" value="Chromosome 29"/>
</dbReference>
<evidence type="ECO:0000313" key="1">
    <source>
        <dbReference type="EMBL" id="KAJ8707251.1"/>
    </source>
</evidence>
<keyword evidence="2" id="KW-1185">Reference proteome</keyword>
<name>A0ACC2Q4G4_9NEOP</name>
<dbReference type="EMBL" id="CM056805">
    <property type="protein sequence ID" value="KAJ8707251.1"/>
    <property type="molecule type" value="Genomic_DNA"/>
</dbReference>
<comment type="caution">
    <text evidence="1">The sequence shown here is derived from an EMBL/GenBank/DDBJ whole genome shotgun (WGS) entry which is preliminary data.</text>
</comment>